<reference evidence="2" key="1">
    <citation type="submission" date="2022-09" db="EMBL/GenBank/DDBJ databases">
        <title>Novel Mycoplasma species identified in domestic and wild animals.</title>
        <authorList>
            <person name="Volokhov D.V."/>
            <person name="Furtak V.A."/>
            <person name="Zagorodnyaya T.A."/>
        </authorList>
    </citation>
    <scope>NUCLEOTIDE SEQUENCE</scope>
    <source>
        <strain evidence="2">Oakley</strain>
    </source>
</reference>
<keyword evidence="3" id="KW-1185">Reference proteome</keyword>
<sequence>MENFLKLPMTNITYTTVIIVLVVTTVLGMLLSLALAYIRRKEGYDRSFVVTLMLLPLIISIIIMLVSDNVARAFSLAGVFTLVRFRTTISDTKDITFVFSTVAIGLATGMGYIGYALIITAFIIALLLFIHFVKLDEIKDNHAKLKIVVPESLNYVGAFEPVLNNYCMYAKLKKVKTTDFGTTFELTYLINMKNGINQKLFIDDLRVINGNLNIILTQEYLERTVE</sequence>
<organism evidence="2 3">
    <name type="scientific">Paracholeplasma manati</name>
    <dbReference type="NCBI Taxonomy" id="591373"/>
    <lineage>
        <taxon>Bacteria</taxon>
        <taxon>Bacillati</taxon>
        <taxon>Mycoplasmatota</taxon>
        <taxon>Mollicutes</taxon>
        <taxon>Acholeplasmatales</taxon>
        <taxon>Acholeplasmataceae</taxon>
        <taxon>Paracholeplasma</taxon>
    </lineage>
</organism>
<gene>
    <name evidence="2" type="ORF">N7548_07995</name>
</gene>
<feature type="transmembrane region" description="Helical" evidence="1">
    <location>
        <begin position="12"/>
        <end position="36"/>
    </location>
</feature>
<evidence type="ECO:0000313" key="2">
    <source>
        <dbReference type="EMBL" id="MCV2232759.1"/>
    </source>
</evidence>
<keyword evidence="1" id="KW-0472">Membrane</keyword>
<proteinExistence type="predicted"/>
<name>A0ABT2Y7P2_9MOLU</name>
<evidence type="ECO:0000313" key="3">
    <source>
        <dbReference type="Proteomes" id="UP001177160"/>
    </source>
</evidence>
<dbReference type="InterPro" id="IPR032531">
    <property type="entry name" value="DUF4956"/>
</dbReference>
<evidence type="ECO:0000256" key="1">
    <source>
        <dbReference type="SAM" id="Phobius"/>
    </source>
</evidence>
<keyword evidence="1" id="KW-1133">Transmembrane helix</keyword>
<feature type="transmembrane region" description="Helical" evidence="1">
    <location>
        <begin position="112"/>
        <end position="133"/>
    </location>
</feature>
<feature type="transmembrane region" description="Helical" evidence="1">
    <location>
        <begin position="48"/>
        <end position="66"/>
    </location>
</feature>
<dbReference type="Proteomes" id="UP001177160">
    <property type="component" value="Unassembled WGS sequence"/>
</dbReference>
<accession>A0ABT2Y7P2</accession>
<dbReference type="RefSeq" id="WP_263608948.1">
    <property type="nucleotide sequence ID" value="NZ_JAOVQM010000009.1"/>
</dbReference>
<comment type="caution">
    <text evidence="2">The sequence shown here is derived from an EMBL/GenBank/DDBJ whole genome shotgun (WGS) entry which is preliminary data.</text>
</comment>
<keyword evidence="1" id="KW-0812">Transmembrane</keyword>
<dbReference type="Pfam" id="PF16316">
    <property type="entry name" value="DUF4956"/>
    <property type="match status" value="1"/>
</dbReference>
<protein>
    <submittedName>
        <fullName evidence="2">DUF4956 domain-containing protein</fullName>
    </submittedName>
</protein>
<dbReference type="EMBL" id="JAOVQM010000009">
    <property type="protein sequence ID" value="MCV2232759.1"/>
    <property type="molecule type" value="Genomic_DNA"/>
</dbReference>